<dbReference type="GeneID" id="95391238"/>
<keyword evidence="2" id="KW-1185">Reference proteome</keyword>
<evidence type="ECO:0000313" key="1">
    <source>
        <dbReference type="EMBL" id="MBB3729035.1"/>
    </source>
</evidence>
<comment type="caution">
    <text evidence="1">The sequence shown here is derived from an EMBL/GenBank/DDBJ whole genome shotgun (WGS) entry which is preliminary data.</text>
</comment>
<reference evidence="1 2" key="1">
    <citation type="submission" date="2020-08" db="EMBL/GenBank/DDBJ databases">
        <title>Sequencing the genomes of 1000 actinobacteria strains.</title>
        <authorList>
            <person name="Klenk H.-P."/>
        </authorList>
    </citation>
    <scope>NUCLEOTIDE SEQUENCE [LARGE SCALE GENOMIC DNA]</scope>
    <source>
        <strain evidence="1 2">DSM 44320</strain>
    </source>
</reference>
<dbReference type="AlphaFoldDB" id="A0A7W5V838"/>
<name>A0A7W5V838_9ACTN</name>
<dbReference type="SUPFAM" id="SSF69304">
    <property type="entry name" value="Tricorn protease N-terminal domain"/>
    <property type="match status" value="1"/>
</dbReference>
<dbReference type="RefSeq" id="WP_183651756.1">
    <property type="nucleotide sequence ID" value="NZ_BAAAXX010000108.1"/>
</dbReference>
<sequence length="193" mass="20986">MNSETVVMDIDASHATWTDQGRALFVDERGVLRLVDFSGEDPKISVVGDLGRPVTAIDFDAGTSRLAVLLGNDNESASSAIHLVDMKGKVLGKIDLSENVSAIFWRDSGRIEVETRQEWLAVDVESGKVTNRRDRRGCSMAAATADSYVSWCPQGGELVQHRDSGTKRTITTISGDDLDWYFIGVAEAVLGHS</sequence>
<evidence type="ECO:0000313" key="2">
    <source>
        <dbReference type="Proteomes" id="UP000579945"/>
    </source>
</evidence>
<dbReference type="EMBL" id="JACIBV010000001">
    <property type="protein sequence ID" value="MBB3729035.1"/>
    <property type="molecule type" value="Genomic_DNA"/>
</dbReference>
<organism evidence="1 2">
    <name type="scientific">Nonomuraea dietziae</name>
    <dbReference type="NCBI Taxonomy" id="65515"/>
    <lineage>
        <taxon>Bacteria</taxon>
        <taxon>Bacillati</taxon>
        <taxon>Actinomycetota</taxon>
        <taxon>Actinomycetes</taxon>
        <taxon>Streptosporangiales</taxon>
        <taxon>Streptosporangiaceae</taxon>
        <taxon>Nonomuraea</taxon>
    </lineage>
</organism>
<protein>
    <submittedName>
        <fullName evidence="1">Uncharacterized protein</fullName>
    </submittedName>
</protein>
<proteinExistence type="predicted"/>
<accession>A0A7W5V838</accession>
<dbReference type="Proteomes" id="UP000579945">
    <property type="component" value="Unassembled WGS sequence"/>
</dbReference>
<gene>
    <name evidence="1" type="ORF">FHR33_004895</name>
</gene>